<proteinExistence type="predicted"/>
<feature type="domain" description="Polypeptide-transport-associated ShlB-type" evidence="1">
    <location>
        <begin position="12"/>
        <end position="78"/>
    </location>
</feature>
<sequence length="99" mass="11071">MPPIGESQETITVERFEFEGNTAFSDQELASVIQQFTGRPITFAELLAAEAAVTQKYVDAGYINSGAVILADQTFPKQRAVVKIRMSRGGFRRNPRYRN</sequence>
<reference evidence="2" key="1">
    <citation type="submission" date="2019-10" db="EMBL/GenBank/DDBJ databases">
        <title>Draft genome sequece of Microseira wollei NIES-4236.</title>
        <authorList>
            <person name="Yamaguchi H."/>
            <person name="Suzuki S."/>
            <person name="Kawachi M."/>
        </authorList>
    </citation>
    <scope>NUCLEOTIDE SEQUENCE</scope>
    <source>
        <strain evidence="2">NIES-4236</strain>
    </source>
</reference>
<accession>A0AAV3X535</accession>
<dbReference type="Gene3D" id="3.10.20.310">
    <property type="entry name" value="membrane protein fhac"/>
    <property type="match status" value="1"/>
</dbReference>
<dbReference type="RefSeq" id="WP_226580255.1">
    <property type="nucleotide sequence ID" value="NZ_BLAY01000036.1"/>
</dbReference>
<name>A0AAV3X535_9CYAN</name>
<dbReference type="InterPro" id="IPR013686">
    <property type="entry name" value="Polypept-transport_assoc_ShlB"/>
</dbReference>
<protein>
    <submittedName>
        <fullName evidence="2">Surface antigen (D15)</fullName>
    </submittedName>
</protein>
<organism evidence="2 3">
    <name type="scientific">Microseira wollei NIES-4236</name>
    <dbReference type="NCBI Taxonomy" id="2530354"/>
    <lineage>
        <taxon>Bacteria</taxon>
        <taxon>Bacillati</taxon>
        <taxon>Cyanobacteriota</taxon>
        <taxon>Cyanophyceae</taxon>
        <taxon>Oscillatoriophycideae</taxon>
        <taxon>Aerosakkonematales</taxon>
        <taxon>Aerosakkonemataceae</taxon>
        <taxon>Microseira</taxon>
    </lineage>
</organism>
<keyword evidence="3" id="KW-1185">Reference proteome</keyword>
<evidence type="ECO:0000313" key="3">
    <source>
        <dbReference type="Proteomes" id="UP001050975"/>
    </source>
</evidence>
<gene>
    <name evidence="2" type="ORF">MiSe_26910</name>
</gene>
<evidence type="ECO:0000313" key="2">
    <source>
        <dbReference type="EMBL" id="GET37937.1"/>
    </source>
</evidence>
<evidence type="ECO:0000259" key="1">
    <source>
        <dbReference type="Pfam" id="PF08479"/>
    </source>
</evidence>
<comment type="caution">
    <text evidence="2">The sequence shown here is derived from an EMBL/GenBank/DDBJ whole genome shotgun (WGS) entry which is preliminary data.</text>
</comment>
<dbReference type="Proteomes" id="UP001050975">
    <property type="component" value="Unassembled WGS sequence"/>
</dbReference>
<dbReference type="AlphaFoldDB" id="A0AAV3X535"/>
<dbReference type="Pfam" id="PF08479">
    <property type="entry name" value="POTRA_2"/>
    <property type="match status" value="1"/>
</dbReference>
<dbReference type="EMBL" id="BLAY01000036">
    <property type="protein sequence ID" value="GET37937.1"/>
    <property type="molecule type" value="Genomic_DNA"/>
</dbReference>